<reference evidence="17" key="2">
    <citation type="submission" date="2020-08" db="EMBL/GenBank/DDBJ databases">
        <authorList>
            <person name="Chen M."/>
            <person name="Teng W."/>
            <person name="Zhao L."/>
            <person name="Hu C."/>
            <person name="Zhou Y."/>
            <person name="Han B."/>
            <person name="Song L."/>
            <person name="Shu W."/>
        </authorList>
    </citation>
    <scope>NUCLEOTIDE SEQUENCE</scope>
    <source>
        <strain evidence="17">FACHB-1277</strain>
    </source>
</reference>
<dbReference type="Proteomes" id="UP000631421">
    <property type="component" value="Unassembled WGS sequence"/>
</dbReference>
<dbReference type="GO" id="GO:0003879">
    <property type="term" value="F:ATP phosphoribosyltransferase activity"/>
    <property type="evidence" value="ECO:0007669"/>
    <property type="project" value="UniProtKB-UniRule"/>
</dbReference>
<evidence type="ECO:0000256" key="7">
    <source>
        <dbReference type="ARBA" id="ARBA00022490"/>
    </source>
</evidence>
<evidence type="ECO:0000256" key="10">
    <source>
        <dbReference type="ARBA" id="ARBA00022679"/>
    </source>
</evidence>
<gene>
    <name evidence="15" type="primary">hisG</name>
    <name evidence="17" type="ORF">H6F44_08875</name>
</gene>
<comment type="pathway">
    <text evidence="3 15">Amino-acid biosynthesis; L-histidine biosynthesis; L-histidine from 5-phospho-alpha-D-ribose 1-diphosphate: step 1/9.</text>
</comment>
<evidence type="ECO:0000313" key="17">
    <source>
        <dbReference type="EMBL" id="MBD2150229.1"/>
    </source>
</evidence>
<dbReference type="PANTHER" id="PTHR21403">
    <property type="entry name" value="ATP PHOSPHORIBOSYLTRANSFERASE ATP-PRTASE"/>
    <property type="match status" value="1"/>
</dbReference>
<evidence type="ECO:0000256" key="12">
    <source>
        <dbReference type="ARBA" id="ARBA00022840"/>
    </source>
</evidence>
<evidence type="ECO:0000256" key="4">
    <source>
        <dbReference type="ARBA" id="ARBA00009489"/>
    </source>
</evidence>
<dbReference type="Pfam" id="PF01634">
    <property type="entry name" value="HisG"/>
    <property type="match status" value="1"/>
</dbReference>
<evidence type="ECO:0000256" key="14">
    <source>
        <dbReference type="ARBA" id="ARBA00024861"/>
    </source>
</evidence>
<evidence type="ECO:0000313" key="18">
    <source>
        <dbReference type="Proteomes" id="UP000631421"/>
    </source>
</evidence>
<dbReference type="GO" id="GO:0000105">
    <property type="term" value="P:L-histidine biosynthetic process"/>
    <property type="evidence" value="ECO:0007669"/>
    <property type="project" value="UniProtKB-UniRule"/>
</dbReference>
<evidence type="ECO:0000256" key="2">
    <source>
        <dbReference type="ARBA" id="ARBA00004496"/>
    </source>
</evidence>
<comment type="similarity">
    <text evidence="4 15">Belongs to the ATP phosphoribosyltransferase family. Short subfamily.</text>
</comment>
<evidence type="ECO:0000256" key="11">
    <source>
        <dbReference type="ARBA" id="ARBA00022741"/>
    </source>
</evidence>
<comment type="domain">
    <text evidence="15">Lacks the C-terminal regulatory region which is replaced by HisZ.</text>
</comment>
<evidence type="ECO:0000259" key="16">
    <source>
        <dbReference type="Pfam" id="PF01634"/>
    </source>
</evidence>
<keyword evidence="11 15" id="KW-0547">Nucleotide-binding</keyword>
<dbReference type="InterPro" id="IPR013820">
    <property type="entry name" value="ATP_PRibTrfase_cat"/>
</dbReference>
<dbReference type="Gene3D" id="3.40.190.10">
    <property type="entry name" value="Periplasmic binding protein-like II"/>
    <property type="match status" value="2"/>
</dbReference>
<dbReference type="EMBL" id="JACJPY010000021">
    <property type="protein sequence ID" value="MBD2150229.1"/>
    <property type="molecule type" value="Genomic_DNA"/>
</dbReference>
<organism evidence="17 18">
    <name type="scientific">Pseudanabaena cinerea FACHB-1277</name>
    <dbReference type="NCBI Taxonomy" id="2949581"/>
    <lineage>
        <taxon>Bacteria</taxon>
        <taxon>Bacillati</taxon>
        <taxon>Cyanobacteriota</taxon>
        <taxon>Cyanophyceae</taxon>
        <taxon>Pseudanabaenales</taxon>
        <taxon>Pseudanabaenaceae</taxon>
        <taxon>Pseudanabaena</taxon>
        <taxon>Pseudanabaena cinerea</taxon>
    </lineage>
</organism>
<dbReference type="NCBIfam" id="TIGR00070">
    <property type="entry name" value="hisG"/>
    <property type="match status" value="1"/>
</dbReference>
<dbReference type="PROSITE" id="PS01316">
    <property type="entry name" value="ATP_P_PHORIBOSYLTR"/>
    <property type="match status" value="1"/>
</dbReference>
<dbReference type="GO" id="GO:0005524">
    <property type="term" value="F:ATP binding"/>
    <property type="evidence" value="ECO:0007669"/>
    <property type="project" value="UniProtKB-KW"/>
</dbReference>
<keyword evidence="9 15" id="KW-0328">Glycosyltransferase</keyword>
<keyword evidence="10 15" id="KW-0808">Transferase</keyword>
<accession>A0A926Z7R2</accession>
<evidence type="ECO:0000256" key="9">
    <source>
        <dbReference type="ARBA" id="ARBA00022676"/>
    </source>
</evidence>
<protein>
    <recommendedName>
        <fullName evidence="6 15">ATP phosphoribosyltransferase</fullName>
        <shortName evidence="15">ATP-PRT</shortName>
        <shortName evidence="15">ATP-PRTase</shortName>
        <ecNumber evidence="5 15">2.4.2.17</ecNumber>
    </recommendedName>
</protein>
<evidence type="ECO:0000256" key="8">
    <source>
        <dbReference type="ARBA" id="ARBA00022605"/>
    </source>
</evidence>
<dbReference type="InterPro" id="IPR001348">
    <property type="entry name" value="ATP_PRibTrfase_HisG"/>
</dbReference>
<dbReference type="FunFam" id="3.40.190.10:FF:000008">
    <property type="entry name" value="ATP phosphoribosyltransferase"/>
    <property type="match status" value="1"/>
</dbReference>
<keyword evidence="7 15" id="KW-0963">Cytoplasm</keyword>
<evidence type="ECO:0000256" key="5">
    <source>
        <dbReference type="ARBA" id="ARBA00011946"/>
    </source>
</evidence>
<comment type="subcellular location">
    <subcellularLocation>
        <location evidence="2 15">Cytoplasm</location>
    </subcellularLocation>
</comment>
<evidence type="ECO:0000256" key="1">
    <source>
        <dbReference type="ARBA" id="ARBA00000915"/>
    </source>
</evidence>
<keyword evidence="18" id="KW-1185">Reference proteome</keyword>
<keyword evidence="12 15" id="KW-0067">ATP-binding</keyword>
<comment type="caution">
    <text evidence="17">The sequence shown here is derived from an EMBL/GenBank/DDBJ whole genome shotgun (WGS) entry which is preliminary data.</text>
</comment>
<proteinExistence type="inferred from homology"/>
<keyword evidence="13 15" id="KW-0368">Histidine biosynthesis</keyword>
<name>A0A926Z7R2_9CYAN</name>
<dbReference type="RefSeq" id="WP_190350592.1">
    <property type="nucleotide sequence ID" value="NZ_JACJPY010000021.1"/>
</dbReference>
<dbReference type="GO" id="GO:0005737">
    <property type="term" value="C:cytoplasm"/>
    <property type="evidence" value="ECO:0007669"/>
    <property type="project" value="UniProtKB-SubCell"/>
</dbReference>
<comment type="catalytic activity">
    <reaction evidence="1 15">
        <text>1-(5-phospho-beta-D-ribosyl)-ATP + diphosphate = 5-phospho-alpha-D-ribose 1-diphosphate + ATP</text>
        <dbReference type="Rhea" id="RHEA:18473"/>
        <dbReference type="ChEBI" id="CHEBI:30616"/>
        <dbReference type="ChEBI" id="CHEBI:33019"/>
        <dbReference type="ChEBI" id="CHEBI:58017"/>
        <dbReference type="ChEBI" id="CHEBI:73183"/>
        <dbReference type="EC" id="2.4.2.17"/>
    </reaction>
</comment>
<reference evidence="17" key="1">
    <citation type="journal article" date="2015" name="ISME J.">
        <title>Draft Genome Sequence of Streptomyces incarnatus NRRL8089, which Produces the Nucleoside Antibiotic Sinefungin.</title>
        <authorList>
            <person name="Oshima K."/>
            <person name="Hattori M."/>
            <person name="Shimizu H."/>
            <person name="Fukuda K."/>
            <person name="Nemoto M."/>
            <person name="Inagaki K."/>
            <person name="Tamura T."/>
        </authorList>
    </citation>
    <scope>NUCLEOTIDE SEQUENCE</scope>
    <source>
        <strain evidence="17">FACHB-1277</strain>
    </source>
</reference>
<dbReference type="PANTHER" id="PTHR21403:SF8">
    <property type="entry name" value="ATP PHOSPHORIBOSYLTRANSFERASE"/>
    <property type="match status" value="1"/>
</dbReference>
<feature type="domain" description="ATP phosphoribosyltransferase catalytic" evidence="16">
    <location>
        <begin position="52"/>
        <end position="206"/>
    </location>
</feature>
<evidence type="ECO:0000256" key="3">
    <source>
        <dbReference type="ARBA" id="ARBA00004667"/>
    </source>
</evidence>
<keyword evidence="8 15" id="KW-0028">Amino-acid biosynthesis</keyword>
<dbReference type="InterPro" id="IPR024893">
    <property type="entry name" value="ATP_PRibTrfase_HisG_short"/>
</dbReference>
<evidence type="ECO:0000256" key="13">
    <source>
        <dbReference type="ARBA" id="ARBA00023102"/>
    </source>
</evidence>
<dbReference type="HAMAP" id="MF_01018">
    <property type="entry name" value="HisG_Short"/>
    <property type="match status" value="1"/>
</dbReference>
<evidence type="ECO:0000256" key="6">
    <source>
        <dbReference type="ARBA" id="ARBA00020998"/>
    </source>
</evidence>
<dbReference type="CDD" id="cd13595">
    <property type="entry name" value="PBP2_HisGs"/>
    <property type="match status" value="1"/>
</dbReference>
<comment type="subunit">
    <text evidence="15">Heteromultimer composed of HisG and HisZ subunits.</text>
</comment>
<comment type="function">
    <text evidence="14 15">Catalyzes the condensation of ATP and 5-phosphoribose 1-diphosphate to form N'-(5'-phosphoribosyl)-ATP (PR-ATP). Has a crucial role in the pathway because the rate of histidine biosynthesis seems to be controlled primarily by regulation of HisG enzymatic activity.</text>
</comment>
<evidence type="ECO:0000256" key="15">
    <source>
        <dbReference type="HAMAP-Rule" id="MF_01018"/>
    </source>
</evidence>
<dbReference type="AlphaFoldDB" id="A0A926Z7R2"/>
<dbReference type="SUPFAM" id="SSF53850">
    <property type="entry name" value="Periplasmic binding protein-like II"/>
    <property type="match status" value="1"/>
</dbReference>
<dbReference type="EC" id="2.4.2.17" evidence="5 15"/>
<sequence length="206" mass="22492">MLTFALPKGSLFKDSIQLLQKAGLDFSAFLDESNRQLQITDPTGTAKALLVRAQDVPVYVEYGQAQMGIVGEDVLREKTPKVAKLVDLGFGGCRMSIAVAQASGYQSPLDLPPHSRIASKYVNCARTYFDSIDLPVEIIPLYGSVELGPITGMAEAIVDLVSTGKTLKDNGLIEIEVLYHSTARLIAHPLSYRLHSDRFGQLIQQI</sequence>
<dbReference type="InterPro" id="IPR018198">
    <property type="entry name" value="ATP_PRibTrfase_CS"/>
</dbReference>